<dbReference type="Proteomes" id="UP001178888">
    <property type="component" value="Unassembled WGS sequence"/>
</dbReference>
<evidence type="ECO:0000313" key="3">
    <source>
        <dbReference type="EMBL" id="MDQ6598114.1"/>
    </source>
</evidence>
<reference evidence="3" key="1">
    <citation type="submission" date="2023-08" db="EMBL/GenBank/DDBJ databases">
        <title>Nitrogen cycling bacteria in agricultural field soils.</title>
        <authorList>
            <person name="Jang J."/>
        </authorList>
    </citation>
    <scope>NUCLEOTIDE SEQUENCE</scope>
    <source>
        <strain evidence="3">PS3-36</strain>
    </source>
</reference>
<evidence type="ECO:0000256" key="2">
    <source>
        <dbReference type="SAM" id="Phobius"/>
    </source>
</evidence>
<dbReference type="EMBL" id="JAVGVR010000001">
    <property type="protein sequence ID" value="MDQ6598114.1"/>
    <property type="molecule type" value="Genomic_DNA"/>
</dbReference>
<protein>
    <submittedName>
        <fullName evidence="3">Uncharacterized protein</fullName>
    </submittedName>
</protein>
<keyword evidence="4" id="KW-1185">Reference proteome</keyword>
<feature type="region of interest" description="Disordered" evidence="1">
    <location>
        <begin position="1"/>
        <end position="28"/>
    </location>
</feature>
<accession>A0AA90QWK9</accession>
<sequence>MKKRFAQNKNQSVDLQELEEEMNDKDPNGEEVIYNENNHRKPVFFGILLAVALGIIFSMVSGGSTSGKAEEIVGNRTSESTKAGETLFKSESNAGLTSKNFSVSIIDSSGSARMLIWDFNKEDLDQVQILVDGKPVKEKLILTNDPAAISIPVPSIITVKGLKDNGGGISYAVKFPNNRQTYFNVVTVGGSNTYTVTLKP</sequence>
<dbReference type="RefSeq" id="WP_308913498.1">
    <property type="nucleotide sequence ID" value="NZ_JAVGVR010000001.1"/>
</dbReference>
<gene>
    <name evidence="3" type="ORF">RCG21_17425</name>
</gene>
<proteinExistence type="predicted"/>
<feature type="transmembrane region" description="Helical" evidence="2">
    <location>
        <begin position="43"/>
        <end position="60"/>
    </location>
</feature>
<organism evidence="3 4">
    <name type="scientific">Bacillus salipaludis</name>
    <dbReference type="NCBI Taxonomy" id="2547811"/>
    <lineage>
        <taxon>Bacteria</taxon>
        <taxon>Bacillati</taxon>
        <taxon>Bacillota</taxon>
        <taxon>Bacilli</taxon>
        <taxon>Bacillales</taxon>
        <taxon>Bacillaceae</taxon>
        <taxon>Bacillus</taxon>
    </lineage>
</organism>
<name>A0AA90QWK9_9BACI</name>
<keyword evidence="2" id="KW-1133">Transmembrane helix</keyword>
<keyword evidence="2" id="KW-0812">Transmembrane</keyword>
<evidence type="ECO:0000256" key="1">
    <source>
        <dbReference type="SAM" id="MobiDB-lite"/>
    </source>
</evidence>
<dbReference type="AlphaFoldDB" id="A0AA90QWK9"/>
<comment type="caution">
    <text evidence="3">The sequence shown here is derived from an EMBL/GenBank/DDBJ whole genome shotgun (WGS) entry which is preliminary data.</text>
</comment>
<keyword evidence="2" id="KW-0472">Membrane</keyword>
<evidence type="ECO:0000313" key="4">
    <source>
        <dbReference type="Proteomes" id="UP001178888"/>
    </source>
</evidence>